<comment type="caution">
    <text evidence="3">The sequence shown here is derived from an EMBL/GenBank/DDBJ whole genome shotgun (WGS) entry which is preliminary data.</text>
</comment>
<dbReference type="GeneID" id="97266269"/>
<gene>
    <name evidence="4" type="ORF">C0Q91_03540</name>
    <name evidence="3" type="ORF">C0Q92_03330</name>
</gene>
<feature type="chain" id="PRO_5043134036" description="Ricin B lectin domain-containing protein" evidence="1">
    <location>
        <begin position="31"/>
        <end position="186"/>
    </location>
</feature>
<evidence type="ECO:0000313" key="5">
    <source>
        <dbReference type="Proteomes" id="UP000292095"/>
    </source>
</evidence>
<dbReference type="CDD" id="cd00161">
    <property type="entry name" value="beta-trefoil_Ricin-like"/>
    <property type="match status" value="1"/>
</dbReference>
<sequence>MSTFSPHRALTATAAAVALLATFGAGSASAADRTGQDLINRTDGSRLALYGDSTAEGATAVSLRDPGWKHKTEVWDEVGGRWENGRYTLTFKNQAADKCLQPADAKPARGTTIVVRSCDGSDLQRWVLRPEGDNNSRWWIWQPKVDTGLAMTLNRYNDGSWNSLYLDTSYPSADRLWHLADDNTSW</sequence>
<dbReference type="SUPFAM" id="SSF50370">
    <property type="entry name" value="Ricin B-like lectins"/>
    <property type="match status" value="1"/>
</dbReference>
<dbReference type="KEGG" id="salb:XNR_0477"/>
<dbReference type="Proteomes" id="UP000292095">
    <property type="component" value="Unassembled WGS sequence"/>
</dbReference>
<evidence type="ECO:0000259" key="2">
    <source>
        <dbReference type="Pfam" id="PF14200"/>
    </source>
</evidence>
<organism evidence="3 6">
    <name type="scientific">Streptomyces albidoflavus</name>
    <dbReference type="NCBI Taxonomy" id="1886"/>
    <lineage>
        <taxon>Bacteria</taxon>
        <taxon>Bacillati</taxon>
        <taxon>Actinomycetota</taxon>
        <taxon>Actinomycetes</taxon>
        <taxon>Kitasatosporales</taxon>
        <taxon>Streptomycetaceae</taxon>
        <taxon>Streptomyces</taxon>
        <taxon>Streptomyces albidoflavus group</taxon>
    </lineage>
</organism>
<evidence type="ECO:0000313" key="4">
    <source>
        <dbReference type="EMBL" id="RZE45529.1"/>
    </source>
</evidence>
<protein>
    <recommendedName>
        <fullName evidence="2">Ricin B lectin domain-containing protein</fullName>
    </recommendedName>
</protein>
<accession>A0A2M9SXC3</accession>
<accession>A0A0X3WXM7</accession>
<evidence type="ECO:0000313" key="3">
    <source>
        <dbReference type="EMBL" id="RZE28511.1"/>
    </source>
</evidence>
<dbReference type="AlphaFoldDB" id="A0A126XX59"/>
<evidence type="ECO:0000313" key="6">
    <source>
        <dbReference type="Proteomes" id="UP000292693"/>
    </source>
</evidence>
<dbReference type="Pfam" id="PF14200">
    <property type="entry name" value="RicinB_lectin_2"/>
    <property type="match status" value="1"/>
</dbReference>
<dbReference type="InterPro" id="IPR035992">
    <property type="entry name" value="Ricin_B-like_lectins"/>
</dbReference>
<evidence type="ECO:0000256" key="1">
    <source>
        <dbReference type="SAM" id="SignalP"/>
    </source>
</evidence>
<dbReference type="Gene3D" id="2.80.10.50">
    <property type="match status" value="1"/>
</dbReference>
<dbReference type="RefSeq" id="WP_008406333.1">
    <property type="nucleotide sequence ID" value="NC_020990.1"/>
</dbReference>
<dbReference type="PROSITE" id="PS50231">
    <property type="entry name" value="RICIN_B_LECTIN"/>
    <property type="match status" value="1"/>
</dbReference>
<reference evidence="5 6" key="1">
    <citation type="submission" date="2017-12" db="EMBL/GenBank/DDBJ databases">
        <title>Population genomics insights into the ecological differentiation and adaptive evolution in streptomycetes.</title>
        <authorList>
            <person name="Li Y."/>
            <person name="Huang Y."/>
        </authorList>
    </citation>
    <scope>NUCLEOTIDE SEQUENCE [LARGE SCALE GENOMIC DNA]</scope>
    <source>
        <strain evidence="4 5">FXJ.2339</strain>
        <strain evidence="3 6">NBRC 100770</strain>
    </source>
</reference>
<feature type="signal peptide" evidence="1">
    <location>
        <begin position="1"/>
        <end position="30"/>
    </location>
</feature>
<proteinExistence type="predicted"/>
<feature type="domain" description="Ricin B lectin" evidence="2">
    <location>
        <begin position="81"/>
        <end position="144"/>
    </location>
</feature>
<keyword evidence="1" id="KW-0732">Signal</keyword>
<accession>A0A126XX59</accession>
<name>A0A126XX59_9ACTN</name>
<dbReference type="InterPro" id="IPR000772">
    <property type="entry name" value="Ricin_B_lectin"/>
</dbReference>
<dbReference type="EMBL" id="PKLK01000003">
    <property type="protein sequence ID" value="RZE45529.1"/>
    <property type="molecule type" value="Genomic_DNA"/>
</dbReference>
<dbReference type="EMBL" id="PKLL01000003">
    <property type="protein sequence ID" value="RZE28511.1"/>
    <property type="molecule type" value="Genomic_DNA"/>
</dbReference>
<dbReference type="Proteomes" id="UP000292693">
    <property type="component" value="Unassembled WGS sequence"/>
</dbReference>